<dbReference type="PANTHER" id="PTHR47691">
    <property type="entry name" value="REGULATOR-RELATED"/>
    <property type="match status" value="1"/>
</dbReference>
<evidence type="ECO:0000313" key="3">
    <source>
        <dbReference type="EMBL" id="QEU83625.1"/>
    </source>
</evidence>
<dbReference type="InterPro" id="IPR019734">
    <property type="entry name" value="TPR_rpt"/>
</dbReference>
<dbReference type="Gene3D" id="3.40.50.300">
    <property type="entry name" value="P-loop containing nucleotide triphosphate hydrolases"/>
    <property type="match status" value="1"/>
</dbReference>
<dbReference type="Proteomes" id="UP000327143">
    <property type="component" value="Chromosome"/>
</dbReference>
<feature type="domain" description="HTH cro/C1-type" evidence="2">
    <location>
        <begin position="19"/>
        <end position="73"/>
    </location>
</feature>
<organism evidence="3 4">
    <name type="scientific">Streptomyces viridosporus T7A</name>
    <dbReference type="NCBI Taxonomy" id="665577"/>
    <lineage>
        <taxon>Bacteria</taxon>
        <taxon>Bacillati</taxon>
        <taxon>Actinomycetota</taxon>
        <taxon>Actinomycetes</taxon>
        <taxon>Kitasatosporales</taxon>
        <taxon>Streptomycetaceae</taxon>
        <taxon>Streptomyces</taxon>
    </lineage>
</organism>
<accession>A0ABX6A850</accession>
<dbReference type="PRINTS" id="PR00364">
    <property type="entry name" value="DISEASERSIST"/>
</dbReference>
<evidence type="ECO:0000256" key="1">
    <source>
        <dbReference type="PROSITE-ProRule" id="PRU00339"/>
    </source>
</evidence>
<dbReference type="CDD" id="cd00093">
    <property type="entry name" value="HTH_XRE"/>
    <property type="match status" value="1"/>
</dbReference>
<dbReference type="InterPro" id="IPR027417">
    <property type="entry name" value="P-loop_NTPase"/>
</dbReference>
<feature type="repeat" description="TPR" evidence="1">
    <location>
        <begin position="671"/>
        <end position="704"/>
    </location>
</feature>
<evidence type="ECO:0000259" key="2">
    <source>
        <dbReference type="PROSITE" id="PS50943"/>
    </source>
</evidence>
<protein>
    <submittedName>
        <fullName evidence="3">Helix-turn-helix domain-containing protein</fullName>
    </submittedName>
</protein>
<dbReference type="Gene3D" id="1.10.260.40">
    <property type="entry name" value="lambda repressor-like DNA-binding domains"/>
    <property type="match status" value="1"/>
</dbReference>
<dbReference type="Gene3D" id="1.25.40.10">
    <property type="entry name" value="Tetratricopeptide repeat domain"/>
    <property type="match status" value="2"/>
</dbReference>
<dbReference type="PROSITE" id="PS50005">
    <property type="entry name" value="TPR"/>
    <property type="match status" value="1"/>
</dbReference>
<dbReference type="InterPro" id="IPR010982">
    <property type="entry name" value="Lambda_DNA-bd_dom_sf"/>
</dbReference>
<name>A0ABX6A850_STRVD</name>
<dbReference type="InterPro" id="IPR011990">
    <property type="entry name" value="TPR-like_helical_dom_sf"/>
</dbReference>
<evidence type="ECO:0000313" key="4">
    <source>
        <dbReference type="Proteomes" id="UP000327143"/>
    </source>
</evidence>
<gene>
    <name evidence="3" type="ORF">CP969_01950</name>
</gene>
<dbReference type="Pfam" id="PF13560">
    <property type="entry name" value="HTH_31"/>
    <property type="match status" value="1"/>
</dbReference>
<reference evidence="3 4" key="1">
    <citation type="submission" date="2017-09" db="EMBL/GenBank/DDBJ databases">
        <authorList>
            <person name="Lee N."/>
            <person name="Cho B.-K."/>
        </authorList>
    </citation>
    <scope>NUCLEOTIDE SEQUENCE [LARGE SCALE GENOMIC DNA]</scope>
    <source>
        <strain evidence="3 4">ATCC 39115</strain>
    </source>
</reference>
<dbReference type="PANTHER" id="PTHR47691:SF3">
    <property type="entry name" value="HTH-TYPE TRANSCRIPTIONAL REGULATOR RV0890C-RELATED"/>
    <property type="match status" value="1"/>
</dbReference>
<dbReference type="EMBL" id="CP023700">
    <property type="protein sequence ID" value="QEU83625.1"/>
    <property type="molecule type" value="Genomic_DNA"/>
</dbReference>
<dbReference type="InterPro" id="IPR001387">
    <property type="entry name" value="Cro/C1-type_HTH"/>
</dbReference>
<dbReference type="PROSITE" id="PS50943">
    <property type="entry name" value="HTH_CROC1"/>
    <property type="match status" value="1"/>
</dbReference>
<dbReference type="SMART" id="SM00530">
    <property type="entry name" value="HTH_XRE"/>
    <property type="match status" value="1"/>
</dbReference>
<sequence>MRAYSAGKRTLDSSLGALLRRLRHATHMTIEELSNASGVSVRAIGNLERGESLGPQRATVIALADALRLTGDCRDELLRAARAGQRRNPAPAPRLMAMPRAVPDFTGRGQEVDWLASLTDGSPDEPAPIVVISGQPGVGKTSLAVHAVSKLSHRFPDGYFFVDLRGLEARPLDPGVVLERLIRTLAPTHNRLPLDLGDRAALYRSVAAERRIAVVLDNAADEAQVRPLLPATGAVLTVITSRRLLTGLEGVARLPLPPLPDAEARDLLEHLIPDPPAAGRATDAISRLAHSCGNLPLALRIVGNRMASRPDWSPNRLATRLEDEERRLDALTAGDLEVTAAFELSYTQLSGAAQQLFRRLSLMPGPHCGLQLASVLGGLPDADTEDALDELVELGLVQSGFTARYRLHDLIRIFALRQLEQEEPEDERAAVEARAVDWLLDTAIAAGRWFEPDYHEAFPEHWDDRVQLDSPEAAQQWLMTEADSWLAALELVAVTGRWRRVVDVAEAMHWFSDRWIHWGYWPRVFTLSSNAAAELADHTAAATHLNYLSWAHNTCLGDTAGASDCARRAHAEAVMAGDLRQQAWADSYLAVALLKAGDAHGALPLAARAMRGFRTVNDREGMVAHALSTLGRALERTGKPDEALRAYRHRLTLASDPTTAPSPVIAGMTRVSAARDIGLLHITQGRWREAIETLEPAVAWEPASNIPQWQAQMYAALGRARRELGQTEGALADVDRAIAIYQQIGDDNAIKAIQVLRNGLGPDSSTRRTPLGLSRS</sequence>
<proteinExistence type="predicted"/>
<dbReference type="SUPFAM" id="SSF48452">
    <property type="entry name" value="TPR-like"/>
    <property type="match status" value="1"/>
</dbReference>
<dbReference type="SUPFAM" id="SSF47413">
    <property type="entry name" value="lambda repressor-like DNA-binding domains"/>
    <property type="match status" value="1"/>
</dbReference>
<keyword evidence="1" id="KW-0802">TPR repeat</keyword>
<dbReference type="SUPFAM" id="SSF52540">
    <property type="entry name" value="P-loop containing nucleoside triphosphate hydrolases"/>
    <property type="match status" value="1"/>
</dbReference>
<dbReference type="Pfam" id="PF13424">
    <property type="entry name" value="TPR_12"/>
    <property type="match status" value="1"/>
</dbReference>
<keyword evidence="4" id="KW-1185">Reference proteome</keyword>
<dbReference type="SMART" id="SM00028">
    <property type="entry name" value="TPR"/>
    <property type="match status" value="3"/>
</dbReference>